<dbReference type="Pfam" id="PF01266">
    <property type="entry name" value="DAO"/>
    <property type="match status" value="1"/>
</dbReference>
<dbReference type="OrthoDB" id="9342835at2"/>
<keyword evidence="4" id="KW-1185">Reference proteome</keyword>
<dbReference type="RefSeq" id="WP_126129288.1">
    <property type="nucleotide sequence ID" value="NZ_CP034464.1"/>
</dbReference>
<dbReference type="GO" id="GO:0005737">
    <property type="term" value="C:cytoplasm"/>
    <property type="evidence" value="ECO:0007669"/>
    <property type="project" value="TreeGrafter"/>
</dbReference>
<evidence type="ECO:0000259" key="2">
    <source>
        <dbReference type="Pfam" id="PF01266"/>
    </source>
</evidence>
<dbReference type="Gene3D" id="3.30.9.10">
    <property type="entry name" value="D-Amino Acid Oxidase, subunit A, domain 2"/>
    <property type="match status" value="1"/>
</dbReference>
<dbReference type="PANTHER" id="PTHR13847:SF281">
    <property type="entry name" value="FAD DEPENDENT OXIDOREDUCTASE DOMAIN-CONTAINING PROTEIN"/>
    <property type="match status" value="1"/>
</dbReference>
<keyword evidence="1" id="KW-0560">Oxidoreductase</keyword>
<gene>
    <name evidence="3" type="ORF">EJN92_19120</name>
</gene>
<dbReference type="SUPFAM" id="SSF51905">
    <property type="entry name" value="FAD/NAD(P)-binding domain"/>
    <property type="match status" value="1"/>
</dbReference>
<organism evidence="3 4">
    <name type="scientific">Undibacterium parvum</name>
    <dbReference type="NCBI Taxonomy" id="401471"/>
    <lineage>
        <taxon>Bacteria</taxon>
        <taxon>Pseudomonadati</taxon>
        <taxon>Pseudomonadota</taxon>
        <taxon>Betaproteobacteria</taxon>
        <taxon>Burkholderiales</taxon>
        <taxon>Oxalobacteraceae</taxon>
        <taxon>Undibacterium</taxon>
    </lineage>
</organism>
<feature type="domain" description="FAD dependent oxidoreductase" evidence="2">
    <location>
        <begin position="34"/>
        <end position="387"/>
    </location>
</feature>
<accession>A0A3S9HPB4</accession>
<sequence>MFESSPEHIASYYAASSLDLQIKRPSLQENLSVDVLIVGAGFTGLYTALRLAAAGKSVAIIEASRVGWGASGRNGGQIIPGFSCDMPPFEAALGREGAKQVWQLVQQAAQEIRERVAEHQIDCELMPGHLWTAVLPHRVKILTDWQQEASQKWAYEHLQFIPKNQVGEHIGSQRYQAALLDTQGGHLHPLKYVLGLARAAEALGVCIYENSKALSYTTQAGCDRLMVQTAQGQILANQLVLACNAYIDNLDPCLQKKIIPVGSYMIATEALTPTLARQLLPSGHAVSDNQFVLDYFRLSQDQRLLFGGKCSYTGRTPHNLTQGMRQDMLKVFPQLANTKIDFTWGGHLDISMPRTPDFGHCGNVYWAQGFSGHGIIPTCVAGRVLGEAICGDDSHLKLFSALKNPAFPGGERLAGLFQVLGMSYYRLRDYF</sequence>
<proteinExistence type="predicted"/>
<dbReference type="KEGG" id="upv:EJN92_19120"/>
<reference evidence="3 4" key="1">
    <citation type="journal article" date="2011" name="Int. J. Syst. Evol. Microbiol.">
        <title>Description of Undibacterium oligocarboniphilum sp. nov., isolated from purified water, and Undibacterium pigrum strain CCUG 49012 as the type strain of Undibacterium parvum sp. nov., and emended descriptions of the genus Undibacterium and the species Undibacterium pigrum.</title>
        <authorList>
            <person name="Eder W."/>
            <person name="Wanner G."/>
            <person name="Ludwig W."/>
            <person name="Busse H.J."/>
            <person name="Ziemke-Kageler F."/>
            <person name="Lang E."/>
        </authorList>
    </citation>
    <scope>NUCLEOTIDE SEQUENCE [LARGE SCALE GENOMIC DNA]</scope>
    <source>
        <strain evidence="3 4">DSM 23061</strain>
    </source>
</reference>
<evidence type="ECO:0000313" key="4">
    <source>
        <dbReference type="Proteomes" id="UP000275663"/>
    </source>
</evidence>
<dbReference type="EMBL" id="CP034464">
    <property type="protein sequence ID" value="AZP13919.1"/>
    <property type="molecule type" value="Genomic_DNA"/>
</dbReference>
<dbReference type="Proteomes" id="UP000275663">
    <property type="component" value="Chromosome"/>
</dbReference>
<dbReference type="GO" id="GO:0016491">
    <property type="term" value="F:oxidoreductase activity"/>
    <property type="evidence" value="ECO:0007669"/>
    <property type="project" value="UniProtKB-KW"/>
</dbReference>
<dbReference type="PANTHER" id="PTHR13847">
    <property type="entry name" value="SARCOSINE DEHYDROGENASE-RELATED"/>
    <property type="match status" value="1"/>
</dbReference>
<dbReference type="Gene3D" id="3.50.50.60">
    <property type="entry name" value="FAD/NAD(P)-binding domain"/>
    <property type="match status" value="1"/>
</dbReference>
<name>A0A3S9HPB4_9BURK</name>
<evidence type="ECO:0000313" key="3">
    <source>
        <dbReference type="EMBL" id="AZP13919.1"/>
    </source>
</evidence>
<evidence type="ECO:0000256" key="1">
    <source>
        <dbReference type="ARBA" id="ARBA00023002"/>
    </source>
</evidence>
<dbReference type="InterPro" id="IPR036188">
    <property type="entry name" value="FAD/NAD-bd_sf"/>
</dbReference>
<dbReference type="AlphaFoldDB" id="A0A3S9HPB4"/>
<protein>
    <submittedName>
        <fullName evidence="3">FAD-binding oxidoreductase</fullName>
    </submittedName>
</protein>
<dbReference type="InterPro" id="IPR006076">
    <property type="entry name" value="FAD-dep_OxRdtase"/>
</dbReference>